<keyword evidence="4" id="KW-0472">Membrane</keyword>
<feature type="transmembrane region" description="Helical" evidence="4">
    <location>
        <begin position="199"/>
        <end position="219"/>
    </location>
</feature>
<reference evidence="7 8" key="1">
    <citation type="submission" date="2020-08" db="EMBL/GenBank/DDBJ databases">
        <title>Genomic Encyclopedia of Type Strains, Phase IV (KMG-IV): sequencing the most valuable type-strain genomes for metagenomic binning, comparative biology and taxonomic classification.</title>
        <authorList>
            <person name="Goeker M."/>
        </authorList>
    </citation>
    <scope>NUCLEOTIDE SEQUENCE [LARGE SCALE GENOMIC DNA]</scope>
    <source>
        <strain evidence="7 8">DSM 29781</strain>
    </source>
</reference>
<feature type="domain" description="HAMP" evidence="5">
    <location>
        <begin position="219"/>
        <end position="269"/>
    </location>
</feature>
<dbReference type="Gene3D" id="6.10.340.10">
    <property type="match status" value="1"/>
</dbReference>
<gene>
    <name evidence="7" type="ORF">HNQ70_000602</name>
</gene>
<dbReference type="InterPro" id="IPR043128">
    <property type="entry name" value="Rev_trsase/Diguanyl_cyclase"/>
</dbReference>
<dbReference type="NCBIfam" id="TIGR00254">
    <property type="entry name" value="GGDEF"/>
    <property type="match status" value="1"/>
</dbReference>
<evidence type="ECO:0000256" key="1">
    <source>
        <dbReference type="ARBA" id="ARBA00012528"/>
    </source>
</evidence>
<dbReference type="CDD" id="cd01949">
    <property type="entry name" value="GGDEF"/>
    <property type="match status" value="1"/>
</dbReference>
<keyword evidence="4" id="KW-0812">Transmembrane</keyword>
<dbReference type="InterPro" id="IPR003660">
    <property type="entry name" value="HAMP_dom"/>
</dbReference>
<dbReference type="InterPro" id="IPR000160">
    <property type="entry name" value="GGDEF_dom"/>
</dbReference>
<keyword evidence="4" id="KW-1133">Transmembrane helix</keyword>
<dbReference type="PANTHER" id="PTHR45138">
    <property type="entry name" value="REGULATORY COMPONENTS OF SENSORY TRANSDUCTION SYSTEM"/>
    <property type="match status" value="1"/>
</dbReference>
<dbReference type="PROSITE" id="PS50885">
    <property type="entry name" value="HAMP"/>
    <property type="match status" value="1"/>
</dbReference>
<dbReference type="FunFam" id="3.30.70.270:FF:000001">
    <property type="entry name" value="Diguanylate cyclase domain protein"/>
    <property type="match status" value="1"/>
</dbReference>
<evidence type="ECO:0000256" key="3">
    <source>
        <dbReference type="SAM" id="Coils"/>
    </source>
</evidence>
<evidence type="ECO:0000256" key="2">
    <source>
        <dbReference type="ARBA" id="ARBA00034247"/>
    </source>
</evidence>
<evidence type="ECO:0000259" key="6">
    <source>
        <dbReference type="PROSITE" id="PS50887"/>
    </source>
</evidence>
<evidence type="ECO:0000313" key="7">
    <source>
        <dbReference type="EMBL" id="MBB5270618.1"/>
    </source>
</evidence>
<keyword evidence="3" id="KW-0175">Coiled coil</keyword>
<evidence type="ECO:0000259" key="5">
    <source>
        <dbReference type="PROSITE" id="PS50885"/>
    </source>
</evidence>
<accession>A0A7W8HEW0</accession>
<sequence>MSRARRRLSGLTARTVVITSLVALMAFCILLLIGQAFGRLHDQVERLTRSDLERLMSSVRLAQQTESLVSLGLILVQSENHGDRRAALVELTDRFRWIGKLTEPLLSGSTDAEFVAKVRGAGRQLEDNVAELDRLLRRRIDGAADAADLAAIRQRSLENREIAGTLSVLMGYDAASVRSELSAQGRRLQEDAALQRRNLAVFAALLLAAVILSGLYFEVHVVRRIQRMRQALSRGDVDPQDLRVVGRDEIVELAETMRGYVERIQAQEARMQKAHEELAFLAEHDPLTGLANRRHFAAAAQRLLARGAQPLCLAIVDVDHFKRVNDTHGHEVGDRALVHVAAHASSGLRADDILARFGGEEFVALLPVRTLDDAQRVCDALRARIEGAPMMLGAGRPLSLTVSIGLTVIPVPRGDALDDPEQLEQLIQQAMRRADASLYAAKADGRNLVRLATAES</sequence>
<dbReference type="RefSeq" id="WP_183964096.1">
    <property type="nucleotide sequence ID" value="NZ_BAABEW010000004.1"/>
</dbReference>
<dbReference type="SMART" id="SM00267">
    <property type="entry name" value="GGDEF"/>
    <property type="match status" value="1"/>
</dbReference>
<proteinExistence type="predicted"/>
<dbReference type="InterPro" id="IPR029787">
    <property type="entry name" value="Nucleotide_cyclase"/>
</dbReference>
<evidence type="ECO:0000256" key="4">
    <source>
        <dbReference type="SAM" id="Phobius"/>
    </source>
</evidence>
<name>A0A7W8HEW0_9BURK</name>
<dbReference type="InterPro" id="IPR050469">
    <property type="entry name" value="Diguanylate_Cyclase"/>
</dbReference>
<evidence type="ECO:0000313" key="8">
    <source>
        <dbReference type="Proteomes" id="UP000532440"/>
    </source>
</evidence>
<feature type="coiled-coil region" evidence="3">
    <location>
        <begin position="257"/>
        <end position="284"/>
    </location>
</feature>
<dbReference type="Proteomes" id="UP000532440">
    <property type="component" value="Unassembled WGS sequence"/>
</dbReference>
<dbReference type="SUPFAM" id="SSF55073">
    <property type="entry name" value="Nucleotide cyclase"/>
    <property type="match status" value="1"/>
</dbReference>
<dbReference type="EC" id="2.7.7.65" evidence="1"/>
<dbReference type="GO" id="GO:0052621">
    <property type="term" value="F:diguanylate cyclase activity"/>
    <property type="evidence" value="ECO:0007669"/>
    <property type="project" value="UniProtKB-EC"/>
</dbReference>
<comment type="catalytic activity">
    <reaction evidence="2">
        <text>2 GTP = 3',3'-c-di-GMP + 2 diphosphate</text>
        <dbReference type="Rhea" id="RHEA:24898"/>
        <dbReference type="ChEBI" id="CHEBI:33019"/>
        <dbReference type="ChEBI" id="CHEBI:37565"/>
        <dbReference type="ChEBI" id="CHEBI:58805"/>
        <dbReference type="EC" id="2.7.7.65"/>
    </reaction>
</comment>
<dbReference type="EMBL" id="JACHGB010000001">
    <property type="protein sequence ID" value="MBB5270618.1"/>
    <property type="molecule type" value="Genomic_DNA"/>
</dbReference>
<dbReference type="PANTHER" id="PTHR45138:SF9">
    <property type="entry name" value="DIGUANYLATE CYCLASE DGCM-RELATED"/>
    <property type="match status" value="1"/>
</dbReference>
<protein>
    <recommendedName>
        <fullName evidence="1">diguanylate cyclase</fullName>
        <ecNumber evidence="1">2.7.7.65</ecNumber>
    </recommendedName>
</protein>
<dbReference type="Pfam" id="PF00990">
    <property type="entry name" value="GGDEF"/>
    <property type="match status" value="1"/>
</dbReference>
<organism evidence="7 8">
    <name type="scientific">Quisquiliibacterium transsilvanicum</name>
    <dbReference type="NCBI Taxonomy" id="1549638"/>
    <lineage>
        <taxon>Bacteria</taxon>
        <taxon>Pseudomonadati</taxon>
        <taxon>Pseudomonadota</taxon>
        <taxon>Betaproteobacteria</taxon>
        <taxon>Burkholderiales</taxon>
        <taxon>Burkholderiaceae</taxon>
        <taxon>Quisquiliibacterium</taxon>
    </lineage>
</organism>
<comment type="caution">
    <text evidence="7">The sequence shown here is derived from an EMBL/GenBank/DDBJ whole genome shotgun (WGS) entry which is preliminary data.</text>
</comment>
<dbReference type="GO" id="GO:0016020">
    <property type="term" value="C:membrane"/>
    <property type="evidence" value="ECO:0007669"/>
    <property type="project" value="InterPro"/>
</dbReference>
<keyword evidence="8" id="KW-1185">Reference proteome</keyword>
<dbReference type="AlphaFoldDB" id="A0A7W8HEW0"/>
<dbReference type="Gene3D" id="3.30.70.270">
    <property type="match status" value="1"/>
</dbReference>
<dbReference type="GO" id="GO:0007165">
    <property type="term" value="P:signal transduction"/>
    <property type="evidence" value="ECO:0007669"/>
    <property type="project" value="InterPro"/>
</dbReference>
<feature type="domain" description="GGDEF" evidence="6">
    <location>
        <begin position="309"/>
        <end position="454"/>
    </location>
</feature>
<dbReference type="PROSITE" id="PS50887">
    <property type="entry name" value="GGDEF"/>
    <property type="match status" value="1"/>
</dbReference>